<feature type="transmembrane region" description="Helical" evidence="7">
    <location>
        <begin position="162"/>
        <end position="187"/>
    </location>
</feature>
<reference evidence="9" key="1">
    <citation type="submission" date="2019-11" db="EMBL/GenBank/DDBJ databases">
        <authorList>
            <person name="Feng L."/>
        </authorList>
    </citation>
    <scope>NUCLEOTIDE SEQUENCE</scope>
    <source>
        <strain evidence="9">CsymbiosumLFYP84</strain>
    </source>
</reference>
<feature type="transmembrane region" description="Helical" evidence="7">
    <location>
        <begin position="49"/>
        <end position="73"/>
    </location>
</feature>
<dbReference type="EMBL" id="CACRUA010000009">
    <property type="protein sequence ID" value="VYT93836.1"/>
    <property type="molecule type" value="Genomic_DNA"/>
</dbReference>
<evidence type="ECO:0000256" key="4">
    <source>
        <dbReference type="ARBA" id="ARBA00022692"/>
    </source>
</evidence>
<feature type="transmembrane region" description="Helical" evidence="7">
    <location>
        <begin position="193"/>
        <end position="215"/>
    </location>
</feature>
<dbReference type="Pfam" id="PF01757">
    <property type="entry name" value="Acyl_transf_3"/>
    <property type="match status" value="1"/>
</dbReference>
<evidence type="ECO:0000256" key="1">
    <source>
        <dbReference type="ARBA" id="ARBA00004651"/>
    </source>
</evidence>
<dbReference type="AlphaFoldDB" id="A0A6N3AVZ0"/>
<organism evidence="9">
    <name type="scientific">Clostridium symbiosum</name>
    <name type="common">Bacteroides symbiosus</name>
    <dbReference type="NCBI Taxonomy" id="1512"/>
    <lineage>
        <taxon>Bacteria</taxon>
        <taxon>Bacillati</taxon>
        <taxon>Bacillota</taxon>
        <taxon>Clostridia</taxon>
        <taxon>Lachnospirales</taxon>
        <taxon>Lachnospiraceae</taxon>
        <taxon>Otoolea</taxon>
    </lineage>
</organism>
<dbReference type="PANTHER" id="PTHR40074">
    <property type="entry name" value="O-ACETYLTRANSFERASE WECH"/>
    <property type="match status" value="1"/>
</dbReference>
<feature type="domain" description="Acyltransferase 3" evidence="8">
    <location>
        <begin position="6"/>
        <end position="336"/>
    </location>
</feature>
<evidence type="ECO:0000256" key="3">
    <source>
        <dbReference type="ARBA" id="ARBA00022475"/>
    </source>
</evidence>
<comment type="similarity">
    <text evidence="2">Belongs to the acyltransferase 3 family.</text>
</comment>
<dbReference type="RefSeq" id="WP_156684421.1">
    <property type="nucleotide sequence ID" value="NZ_CACRUA010000009.1"/>
</dbReference>
<gene>
    <name evidence="9" type="ORF">CSLFYP84_00961</name>
</gene>
<keyword evidence="5 7" id="KW-1133">Transmembrane helix</keyword>
<keyword evidence="4 7" id="KW-0812">Transmembrane</keyword>
<dbReference type="GO" id="GO:0005886">
    <property type="term" value="C:plasma membrane"/>
    <property type="evidence" value="ECO:0007669"/>
    <property type="project" value="UniProtKB-SubCell"/>
</dbReference>
<feature type="transmembrane region" description="Helical" evidence="7">
    <location>
        <begin position="136"/>
        <end position="155"/>
    </location>
</feature>
<feature type="transmembrane region" description="Helical" evidence="7">
    <location>
        <begin position="227"/>
        <end position="244"/>
    </location>
</feature>
<name>A0A6N3AVZ0_CLOSY</name>
<feature type="transmembrane region" description="Helical" evidence="7">
    <location>
        <begin position="285"/>
        <end position="307"/>
    </location>
</feature>
<dbReference type="GO" id="GO:0009246">
    <property type="term" value="P:enterobacterial common antigen biosynthetic process"/>
    <property type="evidence" value="ECO:0007669"/>
    <property type="project" value="TreeGrafter"/>
</dbReference>
<dbReference type="PANTHER" id="PTHR40074:SF2">
    <property type="entry name" value="O-ACETYLTRANSFERASE WECH"/>
    <property type="match status" value="1"/>
</dbReference>
<comment type="subcellular location">
    <subcellularLocation>
        <location evidence="1">Cell membrane</location>
        <topology evidence="1">Multi-pass membrane protein</topology>
    </subcellularLocation>
</comment>
<evidence type="ECO:0000256" key="7">
    <source>
        <dbReference type="SAM" id="Phobius"/>
    </source>
</evidence>
<keyword evidence="9" id="KW-0012">Acyltransferase</keyword>
<keyword evidence="3" id="KW-1003">Cell membrane</keyword>
<evidence type="ECO:0000256" key="6">
    <source>
        <dbReference type="ARBA" id="ARBA00023136"/>
    </source>
</evidence>
<keyword evidence="9" id="KW-0808">Transferase</keyword>
<proteinExistence type="inferred from homology"/>
<dbReference type="GO" id="GO:0016413">
    <property type="term" value="F:O-acetyltransferase activity"/>
    <property type="evidence" value="ECO:0007669"/>
    <property type="project" value="TreeGrafter"/>
</dbReference>
<evidence type="ECO:0000256" key="5">
    <source>
        <dbReference type="ARBA" id="ARBA00022989"/>
    </source>
</evidence>
<protein>
    <submittedName>
        <fullName evidence="9">Acyltransferase family protein</fullName>
    </submittedName>
</protein>
<accession>A0A6N3AVZ0</accession>
<sequence>MKNRIISFDLARTIAIVSIMSNHAVNMVYDNYNDQIGEFISSSNFSMLFKAGVSVFSRLGVPIFLMLTGALVLNRTFTDNDSIKKYYKENVGGILITTEFWYLIMFLYLSWDSGQSLDGILLNALFVNQRSFGSMWYMPMILCVYIILPFFIVFLSGFSVKFIFLPLILVFVDGMLIPEINALLALFEINKTFTFSISLCDLFSVYWLYVFSGYLINKMKNMGKLRYIYFFIVFFSISVWFQYIAYSREMNFLLKYQSPIILISSIFLFKVLIGIEIKNVAMCKIITFISKISFGLYFVHIIIMYSIDKYLDWPYNNRPMQFFFLMFFTSILSLLFISISCKSKWVRKICYRIKS</sequence>
<evidence type="ECO:0000259" key="8">
    <source>
        <dbReference type="Pfam" id="PF01757"/>
    </source>
</evidence>
<feature type="transmembrane region" description="Helical" evidence="7">
    <location>
        <begin position="256"/>
        <end position="273"/>
    </location>
</feature>
<evidence type="ECO:0000256" key="2">
    <source>
        <dbReference type="ARBA" id="ARBA00007400"/>
    </source>
</evidence>
<dbReference type="InterPro" id="IPR002656">
    <property type="entry name" value="Acyl_transf_3_dom"/>
</dbReference>
<evidence type="ECO:0000313" key="9">
    <source>
        <dbReference type="EMBL" id="VYT93836.1"/>
    </source>
</evidence>
<feature type="transmembrane region" description="Helical" evidence="7">
    <location>
        <begin position="93"/>
        <end position="111"/>
    </location>
</feature>
<feature type="transmembrane region" description="Helical" evidence="7">
    <location>
        <begin position="319"/>
        <end position="339"/>
    </location>
</feature>
<keyword evidence="6 7" id="KW-0472">Membrane</keyword>